<dbReference type="GeneID" id="755047"/>
<dbReference type="Gene3D" id="3.40.50.720">
    <property type="entry name" value="NAD(P)-binding Rossmann-like Domain"/>
    <property type="match status" value="1"/>
</dbReference>
<protein>
    <submittedName>
        <fullName evidence="2">Uncharacterized protein</fullName>
    </submittedName>
</protein>
<dbReference type="PANTHER" id="PTHR43313">
    <property type="entry name" value="SHORT-CHAIN DEHYDROGENASE/REDUCTASE FAMILY 9C"/>
    <property type="match status" value="1"/>
</dbReference>
<dbReference type="Proteomes" id="UP000007110">
    <property type="component" value="Unassembled WGS sequence"/>
</dbReference>
<evidence type="ECO:0000313" key="3">
    <source>
        <dbReference type="Proteomes" id="UP000007110"/>
    </source>
</evidence>
<dbReference type="OrthoDB" id="294295at2759"/>
<sequence length="418" mass="46437">MIPLKLLCYSAITLCFNGAVLRRYLREELRLAFPYTFLVLLPTIAQPFCQLFLGGFCGVTVFAVACYYLFRNLPQKCLNPRGKAVFVTGCESGLAHSTAAHLDSLGFTVYAAFLTEDAKAEKELAKLCSDRLVTLYLDPSDDNRVTSTVEELRESLNGNDLWGLVNGVTCCYYAESEIMPLDFYRKLWSVNVEGQIRVTRALLPLLRRSRGRIINITGISNRLPAPGFSAFCASKAALLMYSDVLRLEMKKWGVHVSVIEPSEYRAAFNKDGRLKKALHHMTHELSPLVSRDYGDQYFDAAMATVDREDGTDFTPDQSAPCKAIEHALLAKNPDEHYSCDKTSIVLGALTSHAPAFITDTIAKFLAGTQISERCLAMTSEDKDSGNSRKAADDYKNDNVESSKDVTNNINAHNYPVTT</sequence>
<dbReference type="KEGG" id="spu:755047"/>
<dbReference type="InterPro" id="IPR002347">
    <property type="entry name" value="SDR_fam"/>
</dbReference>
<dbReference type="EnsemblMetazoa" id="XM_001188132">
    <property type="protein sequence ID" value="XP_001188132"/>
    <property type="gene ID" value="LOC755047"/>
</dbReference>
<reference evidence="3" key="1">
    <citation type="submission" date="2015-02" db="EMBL/GenBank/DDBJ databases">
        <title>Genome sequencing for Strongylocentrotus purpuratus.</title>
        <authorList>
            <person name="Murali S."/>
            <person name="Liu Y."/>
            <person name="Vee V."/>
            <person name="English A."/>
            <person name="Wang M."/>
            <person name="Skinner E."/>
            <person name="Han Y."/>
            <person name="Muzny D.M."/>
            <person name="Worley K.C."/>
            <person name="Gibbs R.A."/>
        </authorList>
    </citation>
    <scope>NUCLEOTIDE SEQUENCE</scope>
</reference>
<name>A0A7M7G046_STRPU</name>
<reference evidence="2" key="2">
    <citation type="submission" date="2021-01" db="UniProtKB">
        <authorList>
            <consortium name="EnsemblMetazoa"/>
        </authorList>
    </citation>
    <scope>IDENTIFICATION</scope>
</reference>
<evidence type="ECO:0000256" key="1">
    <source>
        <dbReference type="SAM" id="MobiDB-lite"/>
    </source>
</evidence>
<dbReference type="SUPFAM" id="SSF51735">
    <property type="entry name" value="NAD(P)-binding Rossmann-fold domains"/>
    <property type="match status" value="1"/>
</dbReference>
<proteinExistence type="predicted"/>
<accession>A0A7M7G046</accession>
<dbReference type="PRINTS" id="PR00081">
    <property type="entry name" value="GDHRDH"/>
</dbReference>
<evidence type="ECO:0000313" key="2">
    <source>
        <dbReference type="EnsemblMetazoa" id="XP_001188132"/>
    </source>
</evidence>
<dbReference type="GO" id="GO:0016491">
    <property type="term" value="F:oxidoreductase activity"/>
    <property type="evidence" value="ECO:0000318"/>
    <property type="project" value="GO_Central"/>
</dbReference>
<dbReference type="FunCoup" id="A0A7M7G046">
    <property type="interactions" value="59"/>
</dbReference>
<dbReference type="InterPro" id="IPR036291">
    <property type="entry name" value="NAD(P)-bd_dom_sf"/>
</dbReference>
<feature type="compositionally biased region" description="Polar residues" evidence="1">
    <location>
        <begin position="404"/>
        <end position="418"/>
    </location>
</feature>
<organism evidence="2 3">
    <name type="scientific">Strongylocentrotus purpuratus</name>
    <name type="common">Purple sea urchin</name>
    <dbReference type="NCBI Taxonomy" id="7668"/>
    <lineage>
        <taxon>Eukaryota</taxon>
        <taxon>Metazoa</taxon>
        <taxon>Echinodermata</taxon>
        <taxon>Eleutherozoa</taxon>
        <taxon>Echinozoa</taxon>
        <taxon>Echinoidea</taxon>
        <taxon>Euechinoidea</taxon>
        <taxon>Echinacea</taxon>
        <taxon>Camarodonta</taxon>
        <taxon>Echinidea</taxon>
        <taxon>Strongylocentrotidae</taxon>
        <taxon>Strongylocentrotus</taxon>
    </lineage>
</organism>
<feature type="compositionally biased region" description="Basic and acidic residues" evidence="1">
    <location>
        <begin position="379"/>
        <end position="403"/>
    </location>
</feature>
<dbReference type="RefSeq" id="XP_001188132.3">
    <property type="nucleotide sequence ID" value="XM_001188132.4"/>
</dbReference>
<dbReference type="OMA" id="NCLGHFR"/>
<dbReference type="PANTHER" id="PTHR43313:SF50">
    <property type="entry name" value="GH26015P"/>
    <property type="match status" value="1"/>
</dbReference>
<dbReference type="Pfam" id="PF00106">
    <property type="entry name" value="adh_short"/>
    <property type="match status" value="1"/>
</dbReference>
<feature type="region of interest" description="Disordered" evidence="1">
    <location>
        <begin position="379"/>
        <end position="418"/>
    </location>
</feature>
<dbReference type="GO" id="GO:0008202">
    <property type="term" value="P:steroid metabolic process"/>
    <property type="evidence" value="ECO:0000318"/>
    <property type="project" value="GO_Central"/>
</dbReference>
<dbReference type="AlphaFoldDB" id="A0A7M7G046"/>
<dbReference type="InParanoid" id="A0A7M7G046"/>
<keyword evidence="3" id="KW-1185">Reference proteome</keyword>